<sequence length="103" mass="11729">MLCLPRSSVDVYARIGMNFLHRWPRTFHPSLTTAVPSGPKDRGLLESQPTSRSWVVFKHYPPPKQSTVPPTSTDRSDDLVNELFPIKIAMVDRTDLGRTMKLH</sequence>
<organism evidence="1 2">
    <name type="scientific">Lyophyllum shimeji</name>
    <name type="common">Hon-shimeji</name>
    <name type="synonym">Tricholoma shimeji</name>
    <dbReference type="NCBI Taxonomy" id="47721"/>
    <lineage>
        <taxon>Eukaryota</taxon>
        <taxon>Fungi</taxon>
        <taxon>Dikarya</taxon>
        <taxon>Basidiomycota</taxon>
        <taxon>Agaricomycotina</taxon>
        <taxon>Agaricomycetes</taxon>
        <taxon>Agaricomycetidae</taxon>
        <taxon>Agaricales</taxon>
        <taxon>Tricholomatineae</taxon>
        <taxon>Lyophyllaceae</taxon>
        <taxon>Lyophyllum</taxon>
    </lineage>
</organism>
<reference evidence="1" key="1">
    <citation type="submission" date="2022-07" db="EMBL/GenBank/DDBJ databases">
        <title>The genome of Lyophyllum shimeji provides insight into the initial evolution of ectomycorrhizal fungal genome.</title>
        <authorList>
            <person name="Kobayashi Y."/>
            <person name="Shibata T."/>
            <person name="Hirakawa H."/>
            <person name="Shigenobu S."/>
            <person name="Nishiyama T."/>
            <person name="Yamada A."/>
            <person name="Hasebe M."/>
            <person name="Kawaguchi M."/>
        </authorList>
    </citation>
    <scope>NUCLEOTIDE SEQUENCE</scope>
    <source>
        <strain evidence="1">AT787</strain>
    </source>
</reference>
<evidence type="ECO:0000313" key="2">
    <source>
        <dbReference type="Proteomes" id="UP001063166"/>
    </source>
</evidence>
<protein>
    <submittedName>
        <fullName evidence="1">Uncharacterized protein</fullName>
    </submittedName>
</protein>
<name>A0A9P3PRT4_LYOSH</name>
<evidence type="ECO:0000313" key="1">
    <source>
        <dbReference type="EMBL" id="GLB40850.1"/>
    </source>
</evidence>
<dbReference type="AlphaFoldDB" id="A0A9P3PRT4"/>
<comment type="caution">
    <text evidence="1">The sequence shown here is derived from an EMBL/GenBank/DDBJ whole genome shotgun (WGS) entry which is preliminary data.</text>
</comment>
<dbReference type="EMBL" id="BRPK01000009">
    <property type="protein sequence ID" value="GLB40850.1"/>
    <property type="molecule type" value="Genomic_DNA"/>
</dbReference>
<dbReference type="Proteomes" id="UP001063166">
    <property type="component" value="Unassembled WGS sequence"/>
</dbReference>
<keyword evidence="2" id="KW-1185">Reference proteome</keyword>
<proteinExistence type="predicted"/>
<accession>A0A9P3PRT4</accession>
<gene>
    <name evidence="1" type="ORF">LshimejAT787_0900650</name>
</gene>